<evidence type="ECO:0000313" key="3">
    <source>
        <dbReference type="Proteomes" id="UP000365297"/>
    </source>
</evidence>
<sequence>MTLEIISLTFAAISLGTSIWITFINRKRIKVYFDNNIRIIDGNVLTLINNDGQTDNYGPGYLCSIKILNPSPNDIAYFDLRAFPTETNINSYLLTAKSLHPEFKQARVYEVYSNEQSINELEIPEKNHGIIKANSFTHFDIFIANTKGNEITSEVAISFKVPKIAFFRDPYAVTERKKFKFYGIKYNVNGPKNQVDSKEQQ</sequence>
<proteinExistence type="predicted"/>
<dbReference type="Proteomes" id="UP000365297">
    <property type="component" value="Unassembled WGS sequence"/>
</dbReference>
<dbReference type="AlphaFoldDB" id="A0A9P1T8R6"/>
<name>A0A9P1T8R6_LISMN</name>
<organism evidence="2 3">
    <name type="scientific">Listeria monocytogenes</name>
    <dbReference type="NCBI Taxonomy" id="1639"/>
    <lineage>
        <taxon>Bacteria</taxon>
        <taxon>Bacillati</taxon>
        <taxon>Bacillota</taxon>
        <taxon>Bacilli</taxon>
        <taxon>Bacillales</taxon>
        <taxon>Listeriaceae</taxon>
        <taxon>Listeria</taxon>
    </lineage>
</organism>
<keyword evidence="1" id="KW-1133">Transmembrane helix</keyword>
<reference evidence="2 3" key="1">
    <citation type="submission" date="2018-06" db="EMBL/GenBank/DDBJ databases">
        <authorList>
            <consortium name="GenomeTrakr: Next Generation Sequencing Network for Food Pathogen Tracability"/>
        </authorList>
    </citation>
    <scope>NUCLEOTIDE SEQUENCE [LARGE SCALE GENOMIC DNA]</scope>
    <source>
        <strain evidence="2 3">FDA00007096</strain>
    </source>
</reference>
<dbReference type="RefSeq" id="WP_058831754.1">
    <property type="nucleotide sequence ID" value="NZ_JAUJXS010000005.1"/>
</dbReference>
<keyword evidence="1" id="KW-0812">Transmembrane</keyword>
<evidence type="ECO:0000313" key="2">
    <source>
        <dbReference type="EMBL" id="EAC5549410.1"/>
    </source>
</evidence>
<keyword evidence="1" id="KW-0472">Membrane</keyword>
<protein>
    <submittedName>
        <fullName evidence="2">Uncharacterized protein</fullName>
    </submittedName>
</protein>
<gene>
    <name evidence="2" type="ORF">ARY78_03070</name>
</gene>
<dbReference type="EMBL" id="AAAIXK010000002">
    <property type="protein sequence ID" value="EAC5549410.1"/>
    <property type="molecule type" value="Genomic_DNA"/>
</dbReference>
<accession>A0A9P1T8R6</accession>
<comment type="caution">
    <text evidence="2">The sequence shown here is derived from an EMBL/GenBank/DDBJ whole genome shotgun (WGS) entry which is preliminary data.</text>
</comment>
<evidence type="ECO:0000256" key="1">
    <source>
        <dbReference type="SAM" id="Phobius"/>
    </source>
</evidence>
<feature type="transmembrane region" description="Helical" evidence="1">
    <location>
        <begin position="6"/>
        <end position="24"/>
    </location>
</feature>